<evidence type="ECO:0000256" key="1">
    <source>
        <dbReference type="SAM" id="MobiDB-lite"/>
    </source>
</evidence>
<protein>
    <submittedName>
        <fullName evidence="3">Uncharacterized protein</fullName>
    </submittedName>
</protein>
<evidence type="ECO:0000313" key="3">
    <source>
        <dbReference type="EMBL" id="CAD9954270.1"/>
    </source>
</evidence>
<keyword evidence="2" id="KW-0472">Membrane</keyword>
<feature type="region of interest" description="Disordered" evidence="1">
    <location>
        <begin position="1"/>
        <end position="69"/>
    </location>
</feature>
<reference evidence="3" key="1">
    <citation type="submission" date="2021-01" db="EMBL/GenBank/DDBJ databases">
        <authorList>
            <person name="Corre E."/>
            <person name="Pelletier E."/>
            <person name="Niang G."/>
            <person name="Scheremetjew M."/>
            <person name="Finn R."/>
            <person name="Kale V."/>
            <person name="Holt S."/>
            <person name="Cochrane G."/>
            <person name="Meng A."/>
            <person name="Brown T."/>
            <person name="Cohen L."/>
        </authorList>
    </citation>
    <scope>NUCLEOTIDE SEQUENCE</scope>
    <source>
        <strain evidence="3">CCMP125</strain>
    </source>
</reference>
<feature type="transmembrane region" description="Helical" evidence="2">
    <location>
        <begin position="456"/>
        <end position="477"/>
    </location>
</feature>
<feature type="transmembrane region" description="Helical" evidence="2">
    <location>
        <begin position="792"/>
        <end position="813"/>
    </location>
</feature>
<proteinExistence type="predicted"/>
<feature type="transmembrane region" description="Helical" evidence="2">
    <location>
        <begin position="504"/>
        <end position="526"/>
    </location>
</feature>
<feature type="transmembrane region" description="Helical" evidence="2">
    <location>
        <begin position="762"/>
        <end position="786"/>
    </location>
</feature>
<evidence type="ECO:0000256" key="2">
    <source>
        <dbReference type="SAM" id="Phobius"/>
    </source>
</evidence>
<feature type="transmembrane region" description="Helical" evidence="2">
    <location>
        <begin position="376"/>
        <end position="396"/>
    </location>
</feature>
<gene>
    <name evidence="3" type="ORF">APAL1065_LOCUS6778</name>
</gene>
<feature type="transmembrane region" description="Helical" evidence="2">
    <location>
        <begin position="421"/>
        <end position="444"/>
    </location>
</feature>
<dbReference type="EMBL" id="HBHT01010148">
    <property type="protein sequence ID" value="CAD9954270.1"/>
    <property type="molecule type" value="Transcribed_RNA"/>
</dbReference>
<keyword evidence="2" id="KW-0812">Transmembrane</keyword>
<name>A0A7S2Y6L9_9STRA</name>
<feature type="transmembrane region" description="Helical" evidence="2">
    <location>
        <begin position="703"/>
        <end position="722"/>
    </location>
</feature>
<sequence>MQQQKEIPSQKEEAFLDTLAEAETTVKEEEEEEEDNPHGVAQFPPVVYSPSQDEDVEVEFPGKSPTKSVSFVHRNEDGSLEILQQDEPQEPKGEPRAEFLDLVQVLTTILIPTFAKIPRDVHAGEAGLKALQENQKNDEDDLNIWILSKLINRFIAYGRRKLGIQDDPPPKYNAKSFIEIGQQSLLKGLRDEDDEEDDGHVHTDPFVDEALIQLLLIQHGEIERANNPRLVKEMVALAQSPSGVLDIQALTQAVSSDLSCWDVTNEDTPTTFFYDVFNEAVPGVKTILRKQDQDLMKKDKEQEQASVPEQSEPDIETASMNNKNQVDEEDPPKQPGILGRCCKFLFPIIYANRFEKPTFITSLSGIDMAVDMTASIWVHVFTWVSYILNVLIYASMTIRSPRLDHSCNSSSIYWCKIAETIFSWFVIACVLIIYGVGYIVPLSIGNSATDRSARRSFFSCGYSVLNAVIPFCLINYYQRNPDMVEGDVARETIQVDYFSTAQNLALAVGLTLSGMFFIQGFFMSCVNHDHPHLMPKLLKPITTAAAWNGEIRVHKAATMKIQKIVSNALSLHNADAELKSINALSENLTRSAKHALTGSHDYTMRNYVVHGEKLEPVGGLVWSWWKFFDGTLFDHEGLWINTRLWVTQVAQWLIGTFVAILLLLLADRTANAADDLRTDLLDEDLPDWIMDIFPTGKMIRASLIPATIVATICMAIISFLYIPSSVATIFKYRAKIYPSLGSPYFEKYRMNLDMTYMNAANAIYGMLGSATLFYLLVGLLIFLFVWPITQELALLLTAWGIGLTITIMIKMFVTKACRQVQYRSYYRIRPVAARISSLALECWYIGLAGSVLIARITQFLAAAVFWVGRIDVPFLSEDVAMVGYAFDYVPTHFFKDLLIHEAHRHPYIERLAQMYLMKLRHGDTFVTEAGSVWRQLLVAAIFPWVNKYRVFSEERKRSADSEAEEKEGMEELENEKFVGAKNMTTEAINKGKGVGGEVVDIGSELVGAGTDIMSEFGQAGKTAMKIITPKQSQDERGMLTAEEEAYQLNQDYA</sequence>
<feature type="transmembrane region" description="Helical" evidence="2">
    <location>
        <begin position="649"/>
        <end position="666"/>
    </location>
</feature>
<accession>A0A7S2Y6L9</accession>
<keyword evidence="2" id="KW-1133">Transmembrane helix</keyword>
<organism evidence="3">
    <name type="scientific">Entomoneis paludosa</name>
    <dbReference type="NCBI Taxonomy" id="265537"/>
    <lineage>
        <taxon>Eukaryota</taxon>
        <taxon>Sar</taxon>
        <taxon>Stramenopiles</taxon>
        <taxon>Ochrophyta</taxon>
        <taxon>Bacillariophyta</taxon>
        <taxon>Bacillariophyceae</taxon>
        <taxon>Bacillariophycidae</taxon>
        <taxon>Entomoneidaceae</taxon>
        <taxon>Entomoneis</taxon>
    </lineage>
</organism>
<feature type="region of interest" description="Disordered" evidence="1">
    <location>
        <begin position="295"/>
        <end position="334"/>
    </location>
</feature>
<dbReference type="AlphaFoldDB" id="A0A7S2Y6L9"/>
<feature type="transmembrane region" description="Helical" evidence="2">
    <location>
        <begin position="843"/>
        <end position="867"/>
    </location>
</feature>